<protein>
    <submittedName>
        <fullName evidence="2">Uncharacterized protein</fullName>
    </submittedName>
</protein>
<feature type="region of interest" description="Disordered" evidence="1">
    <location>
        <begin position="24"/>
        <end position="44"/>
    </location>
</feature>
<proteinExistence type="predicted"/>
<gene>
    <name evidence="2" type="ORF">BDQ12DRAFT_687527</name>
</gene>
<evidence type="ECO:0000313" key="2">
    <source>
        <dbReference type="EMBL" id="TFK36032.1"/>
    </source>
</evidence>
<name>A0A5C3LTC4_9AGAR</name>
<reference evidence="2 3" key="1">
    <citation type="journal article" date="2019" name="Nat. Ecol. Evol.">
        <title>Megaphylogeny resolves global patterns of mushroom evolution.</title>
        <authorList>
            <person name="Varga T."/>
            <person name="Krizsan K."/>
            <person name="Foldi C."/>
            <person name="Dima B."/>
            <person name="Sanchez-Garcia M."/>
            <person name="Sanchez-Ramirez S."/>
            <person name="Szollosi G.J."/>
            <person name="Szarkandi J.G."/>
            <person name="Papp V."/>
            <person name="Albert L."/>
            <person name="Andreopoulos W."/>
            <person name="Angelini C."/>
            <person name="Antonin V."/>
            <person name="Barry K.W."/>
            <person name="Bougher N.L."/>
            <person name="Buchanan P."/>
            <person name="Buyck B."/>
            <person name="Bense V."/>
            <person name="Catcheside P."/>
            <person name="Chovatia M."/>
            <person name="Cooper J."/>
            <person name="Damon W."/>
            <person name="Desjardin D."/>
            <person name="Finy P."/>
            <person name="Geml J."/>
            <person name="Haridas S."/>
            <person name="Hughes K."/>
            <person name="Justo A."/>
            <person name="Karasinski D."/>
            <person name="Kautmanova I."/>
            <person name="Kiss B."/>
            <person name="Kocsube S."/>
            <person name="Kotiranta H."/>
            <person name="LaButti K.M."/>
            <person name="Lechner B.E."/>
            <person name="Liimatainen K."/>
            <person name="Lipzen A."/>
            <person name="Lukacs Z."/>
            <person name="Mihaltcheva S."/>
            <person name="Morgado L.N."/>
            <person name="Niskanen T."/>
            <person name="Noordeloos M.E."/>
            <person name="Ohm R.A."/>
            <person name="Ortiz-Santana B."/>
            <person name="Ovrebo C."/>
            <person name="Racz N."/>
            <person name="Riley R."/>
            <person name="Savchenko A."/>
            <person name="Shiryaev A."/>
            <person name="Soop K."/>
            <person name="Spirin V."/>
            <person name="Szebenyi C."/>
            <person name="Tomsovsky M."/>
            <person name="Tulloss R.E."/>
            <person name="Uehling J."/>
            <person name="Grigoriev I.V."/>
            <person name="Vagvolgyi C."/>
            <person name="Papp T."/>
            <person name="Martin F.M."/>
            <person name="Miettinen O."/>
            <person name="Hibbett D.S."/>
            <person name="Nagy L.G."/>
        </authorList>
    </citation>
    <scope>NUCLEOTIDE SEQUENCE [LARGE SCALE GENOMIC DNA]</scope>
    <source>
        <strain evidence="2 3">CBS 166.37</strain>
    </source>
</reference>
<dbReference type="EMBL" id="ML213617">
    <property type="protein sequence ID" value="TFK36032.1"/>
    <property type="molecule type" value="Genomic_DNA"/>
</dbReference>
<dbReference type="Proteomes" id="UP000308652">
    <property type="component" value="Unassembled WGS sequence"/>
</dbReference>
<evidence type="ECO:0000256" key="1">
    <source>
        <dbReference type="SAM" id="MobiDB-lite"/>
    </source>
</evidence>
<evidence type="ECO:0000313" key="3">
    <source>
        <dbReference type="Proteomes" id="UP000308652"/>
    </source>
</evidence>
<keyword evidence="3" id="KW-1185">Reference proteome</keyword>
<dbReference type="AlphaFoldDB" id="A0A5C3LTC4"/>
<dbReference type="OrthoDB" id="3268221at2759"/>
<organism evidence="2 3">
    <name type="scientific">Crucibulum laeve</name>
    <dbReference type="NCBI Taxonomy" id="68775"/>
    <lineage>
        <taxon>Eukaryota</taxon>
        <taxon>Fungi</taxon>
        <taxon>Dikarya</taxon>
        <taxon>Basidiomycota</taxon>
        <taxon>Agaricomycotina</taxon>
        <taxon>Agaricomycetes</taxon>
        <taxon>Agaricomycetidae</taxon>
        <taxon>Agaricales</taxon>
        <taxon>Agaricineae</taxon>
        <taxon>Nidulariaceae</taxon>
        <taxon>Crucibulum</taxon>
    </lineage>
</organism>
<feature type="compositionally biased region" description="Polar residues" evidence="1">
    <location>
        <begin position="26"/>
        <end position="38"/>
    </location>
</feature>
<sequence>MNPVLLTPDVPNSPPALPQALALDSRQGSAGIYSNSPRTGDRKPITIILPDSQLPPGFNPYTPVVRSLILPVEYRPYTPIASNSSPIAFSPIPSIANTNRRNYSGSESSRSQPQSSNGILPMPDPFSYLVSAVTVDYLGVGFKICGHSVF</sequence>
<accession>A0A5C3LTC4</accession>